<evidence type="ECO:0000259" key="3">
    <source>
        <dbReference type="Pfam" id="PF20454"/>
    </source>
</evidence>
<reference evidence="4 5" key="1">
    <citation type="submission" date="2017-09" db="EMBL/GenBank/DDBJ databases">
        <title>Depth-based differentiation of microbial function through sediment-hosted aquifers and enrichment of novel symbionts in the deep terrestrial subsurface.</title>
        <authorList>
            <person name="Probst A.J."/>
            <person name="Ladd B."/>
            <person name="Jarett J.K."/>
            <person name="Geller-Mcgrath D.E."/>
            <person name="Sieber C.M."/>
            <person name="Emerson J.B."/>
            <person name="Anantharaman K."/>
            <person name="Thomas B.C."/>
            <person name="Malmstrom R."/>
            <person name="Stieglmeier M."/>
            <person name="Klingl A."/>
            <person name="Woyke T."/>
            <person name="Ryan C.M."/>
            <person name="Banfield J.F."/>
        </authorList>
    </citation>
    <scope>NUCLEOTIDE SEQUENCE [LARGE SCALE GENOMIC DNA]</scope>
    <source>
        <strain evidence="4">CG11_big_fil_rev_8_21_14_0_20_45_26</strain>
    </source>
</reference>
<feature type="compositionally biased region" description="Basic and acidic residues" evidence="1">
    <location>
        <begin position="599"/>
        <end position="608"/>
    </location>
</feature>
<dbReference type="GO" id="GO:0005524">
    <property type="term" value="F:ATP binding"/>
    <property type="evidence" value="ECO:0007669"/>
    <property type="project" value="InterPro"/>
</dbReference>
<evidence type="ECO:0000259" key="2">
    <source>
        <dbReference type="Pfam" id="PF05876"/>
    </source>
</evidence>
<dbReference type="GO" id="GO:0004519">
    <property type="term" value="F:endonuclease activity"/>
    <property type="evidence" value="ECO:0007669"/>
    <property type="project" value="InterPro"/>
</dbReference>
<dbReference type="Pfam" id="PF20454">
    <property type="entry name" value="GpA_nuclease"/>
    <property type="match status" value="1"/>
</dbReference>
<sequence length="621" mass="71813">MKIKIPSFDSEPERRVFQVPKDLLVSDWANKSRYLDPLTSAEPGQWMTDRTPYIKGIMDAFIDPVVEEIVIMASTQVGKTESMLNMLGYVVDQDPAPALWVMPRETDAKSISKDRVIPMIDLSPALSAHRTQDKDDVTRLEITLDRMIVYLVGANSPAGLAQKPIRYLFLDETDKYPKFSGREADPIKLATERTRTFWNRKVVKCSTPTTREGYIASEYERTDRCRYYVPCPHCNEYQVLVFSQIKWPQEERDPEIIKADKLAWYECLFCHEKITDSHKQKMLPQGKWIQSGQEISRNGKVTGKLKVASKKGFWINAVYSPWLTISEIAAEFIHSKDEPNLLMNFVNSWLAEVWEEKTEEREPDKIKVLALDYDEGTLPGGVIVLTGGVDVQKDHFYLVIRGWGVGLESWLIRALRVESWEEVLSILFETEYRREDRSLLTVRLACVDSGFRTDEVYEISRRWREVLRPTKGDASVTGVPFKITRIDRNPKTGAVIEGGITLWRVDVSFYKDKIARLVSTKDPVKWHLFKNPTEDYLKQFCAEHKIIIRNKKTGEAKELWQKKTHSTPNHYLDSEVCAVAAADMLYVSTLREEDKKEIFEPEKHEERASSPWLGNRKGWFQ</sequence>
<dbReference type="GO" id="GO:0016887">
    <property type="term" value="F:ATP hydrolysis activity"/>
    <property type="evidence" value="ECO:0007669"/>
    <property type="project" value="InterPro"/>
</dbReference>
<dbReference type="InterPro" id="IPR008866">
    <property type="entry name" value="Phage_lambda_GpA-like"/>
</dbReference>
<feature type="region of interest" description="Disordered" evidence="1">
    <location>
        <begin position="599"/>
        <end position="621"/>
    </location>
</feature>
<dbReference type="InterPro" id="IPR027417">
    <property type="entry name" value="P-loop_NTPase"/>
</dbReference>
<feature type="domain" description="Terminase large subunit GpA endonuclease" evidence="3">
    <location>
        <begin position="311"/>
        <end position="588"/>
    </location>
</feature>
<protein>
    <submittedName>
        <fullName evidence="4">Terminase</fullName>
    </submittedName>
</protein>
<comment type="caution">
    <text evidence="4">The sequence shown here is derived from an EMBL/GenBank/DDBJ whole genome shotgun (WGS) entry which is preliminary data.</text>
</comment>
<gene>
    <name evidence="4" type="ORF">COV74_03470</name>
</gene>
<organism evidence="4 5">
    <name type="scientific">Candidatus Abzuiibacterium crystallinum</name>
    <dbReference type="NCBI Taxonomy" id="1974748"/>
    <lineage>
        <taxon>Bacteria</taxon>
        <taxon>Pseudomonadati</taxon>
        <taxon>Candidatus Omnitrophota</taxon>
        <taxon>Candidatus Abzuiibacterium</taxon>
    </lineage>
</organism>
<evidence type="ECO:0000313" key="5">
    <source>
        <dbReference type="Proteomes" id="UP000230859"/>
    </source>
</evidence>
<dbReference type="EMBL" id="PCVY01000031">
    <property type="protein sequence ID" value="PIQ86777.1"/>
    <property type="molecule type" value="Genomic_DNA"/>
</dbReference>
<dbReference type="Pfam" id="PF05876">
    <property type="entry name" value="GpA_ATPase"/>
    <property type="match status" value="1"/>
</dbReference>
<evidence type="ECO:0000313" key="4">
    <source>
        <dbReference type="EMBL" id="PIQ86777.1"/>
    </source>
</evidence>
<accession>A0A2H0LQY4</accession>
<proteinExistence type="inferred from homology"/>
<evidence type="ECO:0000256" key="1">
    <source>
        <dbReference type="SAM" id="MobiDB-lite"/>
    </source>
</evidence>
<dbReference type="InterPro" id="IPR046453">
    <property type="entry name" value="GpA_ATPase"/>
</dbReference>
<dbReference type="Gene3D" id="3.40.50.300">
    <property type="entry name" value="P-loop containing nucleotide triphosphate hydrolases"/>
    <property type="match status" value="1"/>
</dbReference>
<dbReference type="InterPro" id="IPR046454">
    <property type="entry name" value="GpA_endonuclease"/>
</dbReference>
<name>A0A2H0LQY4_9BACT</name>
<dbReference type="Proteomes" id="UP000230859">
    <property type="component" value="Unassembled WGS sequence"/>
</dbReference>
<dbReference type="HAMAP" id="MF_04144">
    <property type="entry name" value="TERL_LAMBDA"/>
    <property type="match status" value="1"/>
</dbReference>
<feature type="domain" description="Phage terminase large subunit GpA ATPase" evidence="2">
    <location>
        <begin position="40"/>
        <end position="288"/>
    </location>
</feature>
<dbReference type="AlphaFoldDB" id="A0A2H0LQY4"/>